<evidence type="ECO:0000256" key="3">
    <source>
        <dbReference type="SAM" id="MobiDB-lite"/>
    </source>
</evidence>
<feature type="region of interest" description="Disordered" evidence="3">
    <location>
        <begin position="365"/>
        <end position="483"/>
    </location>
</feature>
<keyword evidence="6" id="KW-1185">Reference proteome</keyword>
<dbReference type="PROSITE" id="PS00211">
    <property type="entry name" value="ABC_TRANSPORTER_1"/>
    <property type="match status" value="1"/>
</dbReference>
<dbReference type="Proteomes" id="UP001189429">
    <property type="component" value="Unassembled WGS sequence"/>
</dbReference>
<dbReference type="EMBL" id="CAUYUJ010006721">
    <property type="protein sequence ID" value="CAK0818420.1"/>
    <property type="molecule type" value="Genomic_DNA"/>
</dbReference>
<feature type="compositionally biased region" description="Basic and acidic residues" evidence="3">
    <location>
        <begin position="424"/>
        <end position="438"/>
    </location>
</feature>
<dbReference type="PROSITE" id="PS50893">
    <property type="entry name" value="ABC_TRANSPORTER_2"/>
    <property type="match status" value="1"/>
</dbReference>
<evidence type="ECO:0000256" key="1">
    <source>
        <dbReference type="ARBA" id="ARBA00022741"/>
    </source>
</evidence>
<comment type="caution">
    <text evidence="5">The sequence shown here is derived from an EMBL/GenBank/DDBJ whole genome shotgun (WGS) entry which is preliminary data.</text>
</comment>
<dbReference type="PANTHER" id="PTHR24223">
    <property type="entry name" value="ATP-BINDING CASSETTE SUB-FAMILY C"/>
    <property type="match status" value="1"/>
</dbReference>
<dbReference type="Pfam" id="PF00005">
    <property type="entry name" value="ABC_tran"/>
    <property type="match status" value="1"/>
</dbReference>
<feature type="compositionally biased region" description="Basic residues" evidence="3">
    <location>
        <begin position="8"/>
        <end position="26"/>
    </location>
</feature>
<feature type="region of interest" description="Disordered" evidence="3">
    <location>
        <begin position="1"/>
        <end position="71"/>
    </location>
</feature>
<feature type="compositionally biased region" description="Low complexity" evidence="3">
    <location>
        <begin position="46"/>
        <end position="57"/>
    </location>
</feature>
<name>A0ABN9RH70_9DINO</name>
<reference evidence="5" key="1">
    <citation type="submission" date="2023-10" db="EMBL/GenBank/DDBJ databases">
        <authorList>
            <person name="Chen Y."/>
            <person name="Shah S."/>
            <person name="Dougan E. K."/>
            <person name="Thang M."/>
            <person name="Chan C."/>
        </authorList>
    </citation>
    <scope>NUCLEOTIDE SEQUENCE [LARGE SCALE GENOMIC DNA]</scope>
</reference>
<keyword evidence="1" id="KW-0547">Nucleotide-binding</keyword>
<dbReference type="InterPro" id="IPR017871">
    <property type="entry name" value="ABC_transporter-like_CS"/>
</dbReference>
<evidence type="ECO:0000259" key="4">
    <source>
        <dbReference type="PROSITE" id="PS50893"/>
    </source>
</evidence>
<feature type="non-terminal residue" evidence="5">
    <location>
        <position position="1"/>
    </location>
</feature>
<keyword evidence="2" id="KW-0067">ATP-binding</keyword>
<evidence type="ECO:0000313" key="6">
    <source>
        <dbReference type="Proteomes" id="UP001189429"/>
    </source>
</evidence>
<dbReference type="InterPro" id="IPR050173">
    <property type="entry name" value="ABC_transporter_C-like"/>
</dbReference>
<dbReference type="Gene3D" id="3.40.50.300">
    <property type="entry name" value="P-loop containing nucleotide triphosphate hydrolases"/>
    <property type="match status" value="1"/>
</dbReference>
<sequence>RNLPVRSRGPRGFHHLRLRSAPHARWRQQSSGGGGPPRHRSPRPGLPCSGEGPERLAGGAGAGAHQGQPLASSLPCVPAQVLARGWLVLPGELLPPGPAHPAALDPARAGPGPGRGALRLHSGVGSGLFFAGCRPSPALLCHHDGRLASPHWLDRRAALEAPALADISVAVGEDRRLLQSGGERHPALRRLLAFRALCLDCLPRPRGCGGRISAVGGVGRECRRNSRRAGLDRHHGLLRQALCSPAEDHSSDHGRAFEGHFRGHRGGNERQGVLLGGSLHRAHPRHSAAGAHLHFPPPADGCHSQRDLLQLGPRGIALPLPDLHRPGRGPDARGRLHGAVALHGVARQFRQELQERDAVRARVPCSRGAPAPLPPAAAGAAAARGAPGGPWRPGPRRPGRLVPLAGQRGAGPHRGERSPPQGRADGRRGPGRLREERAAAGPPRGAAPLERLRDPARGRGVRPPGAVDHGGHPPQQHHHGRRRLRGEWYDEVLAACSLKADVLQLGPAGDGTEIGERGVNLSGGQRARVGLARAVFARADVVLLDDPLSAVDPSVSVQLVERCIRGRVLADAGVVLCTHQASVFSLADVLLLLDESGGVRACGRPREVAEACGLTLEAAAP</sequence>
<evidence type="ECO:0000256" key="2">
    <source>
        <dbReference type="ARBA" id="ARBA00022840"/>
    </source>
</evidence>
<dbReference type="SUPFAM" id="SSF52540">
    <property type="entry name" value="P-loop containing nucleoside triphosphate hydrolases"/>
    <property type="match status" value="1"/>
</dbReference>
<evidence type="ECO:0000313" key="5">
    <source>
        <dbReference type="EMBL" id="CAK0818420.1"/>
    </source>
</evidence>
<feature type="compositionally biased region" description="Low complexity" evidence="3">
    <location>
        <begin position="439"/>
        <end position="449"/>
    </location>
</feature>
<organism evidence="5 6">
    <name type="scientific">Prorocentrum cordatum</name>
    <dbReference type="NCBI Taxonomy" id="2364126"/>
    <lineage>
        <taxon>Eukaryota</taxon>
        <taxon>Sar</taxon>
        <taxon>Alveolata</taxon>
        <taxon>Dinophyceae</taxon>
        <taxon>Prorocentrales</taxon>
        <taxon>Prorocentraceae</taxon>
        <taxon>Prorocentrum</taxon>
    </lineage>
</organism>
<feature type="compositionally biased region" description="Low complexity" evidence="3">
    <location>
        <begin position="376"/>
        <end position="385"/>
    </location>
</feature>
<feature type="non-terminal residue" evidence="5">
    <location>
        <position position="621"/>
    </location>
</feature>
<gene>
    <name evidence="5" type="ORF">PCOR1329_LOCUS20708</name>
</gene>
<feature type="domain" description="ABC transporter" evidence="4">
    <location>
        <begin position="353"/>
        <end position="621"/>
    </location>
</feature>
<dbReference type="InterPro" id="IPR027417">
    <property type="entry name" value="P-loop_NTPase"/>
</dbReference>
<protein>
    <recommendedName>
        <fullName evidence="4">ABC transporter domain-containing protein</fullName>
    </recommendedName>
</protein>
<dbReference type="InterPro" id="IPR003439">
    <property type="entry name" value="ABC_transporter-like_ATP-bd"/>
</dbReference>
<accession>A0ABN9RH70</accession>
<proteinExistence type="predicted"/>